<dbReference type="CDD" id="cd07905">
    <property type="entry name" value="Adenylation_DNA_ligase_LigC"/>
    <property type="match status" value="1"/>
</dbReference>
<dbReference type="Pfam" id="PF04679">
    <property type="entry name" value="DNA_ligase_A_C"/>
    <property type="match status" value="1"/>
</dbReference>
<dbReference type="EMBL" id="CADCTV010001103">
    <property type="protein sequence ID" value="CAA9379430.1"/>
    <property type="molecule type" value="Genomic_DNA"/>
</dbReference>
<feature type="domain" description="DNA ligase ATP-dependent C-terminal" evidence="6">
    <location>
        <begin position="222"/>
        <end position="321"/>
    </location>
</feature>
<accession>A0A6J4N941</accession>
<dbReference type="InterPro" id="IPR012340">
    <property type="entry name" value="NA-bd_OB-fold"/>
</dbReference>
<evidence type="ECO:0000259" key="6">
    <source>
        <dbReference type="Pfam" id="PF04679"/>
    </source>
</evidence>
<feature type="domain" description="ATP-dependent DNA ligase family profile" evidence="5">
    <location>
        <begin position="24"/>
        <end position="201"/>
    </location>
</feature>
<dbReference type="EC" id="6.5.1.1" evidence="2"/>
<dbReference type="NCBIfam" id="NF006078">
    <property type="entry name" value="PRK08224.1"/>
    <property type="match status" value="1"/>
</dbReference>
<organism evidence="7">
    <name type="scientific">uncultured Gemmatimonadota bacterium</name>
    <dbReference type="NCBI Taxonomy" id="203437"/>
    <lineage>
        <taxon>Bacteria</taxon>
        <taxon>Pseudomonadati</taxon>
        <taxon>Gemmatimonadota</taxon>
        <taxon>environmental samples</taxon>
    </lineage>
</organism>
<evidence type="ECO:0000256" key="2">
    <source>
        <dbReference type="ARBA" id="ARBA00012727"/>
    </source>
</evidence>
<sequence>MNLPIATDFPVAEREQWDELPIGGEWQYEPKWDGFRCLAFRDGDEVELRSKAGKPLGRYFPDVVDALRGLTASRFVLDGEIVVPVGDALSFEELQLRLHPAASRVNKLAAAHPAIMVGFDLLLGARGGPLVDRPLRERREKLEAFAGQFFGGAVRLSPASCSEEQARAWLQQGERGLDGVMAKRLDLPYLSGERTGMVKIKNVRTVDCVVGGFRYAQKEPIVGSLLLGLFDDQGLLNHVGFCSAMSREEREALTPRLEALRGPPGFTGSAPGGPSRWTRMNERSTEWEPLAHELVVEVGYDHMSGGRFRHGTRFVRWRPDKAPEQCTYAQLGVAGRSSLRLLAS</sequence>
<dbReference type="GO" id="GO:0005524">
    <property type="term" value="F:ATP binding"/>
    <property type="evidence" value="ECO:0007669"/>
    <property type="project" value="InterPro"/>
</dbReference>
<protein>
    <recommendedName>
        <fullName evidence="2">DNA ligase (ATP)</fullName>
        <ecNumber evidence="2">6.5.1.1</ecNumber>
    </recommendedName>
</protein>
<evidence type="ECO:0000259" key="5">
    <source>
        <dbReference type="Pfam" id="PF01068"/>
    </source>
</evidence>
<dbReference type="InterPro" id="IPR044117">
    <property type="entry name" value="OBF_LigC-like"/>
</dbReference>
<dbReference type="GO" id="GO:0003910">
    <property type="term" value="F:DNA ligase (ATP) activity"/>
    <property type="evidence" value="ECO:0007669"/>
    <property type="project" value="UniProtKB-EC"/>
</dbReference>
<reference evidence="7" key="1">
    <citation type="submission" date="2020-02" db="EMBL/GenBank/DDBJ databases">
        <authorList>
            <person name="Meier V. D."/>
        </authorList>
    </citation>
    <scope>NUCLEOTIDE SEQUENCE</scope>
    <source>
        <strain evidence="7">AVDCRST_MAG89</strain>
    </source>
</reference>
<dbReference type="CDD" id="cd07970">
    <property type="entry name" value="OBF_DNA_ligase_LigC"/>
    <property type="match status" value="1"/>
</dbReference>
<evidence type="ECO:0000313" key="7">
    <source>
        <dbReference type="EMBL" id="CAA9379430.1"/>
    </source>
</evidence>
<evidence type="ECO:0000256" key="3">
    <source>
        <dbReference type="ARBA" id="ARBA00022598"/>
    </source>
</evidence>
<dbReference type="PANTHER" id="PTHR45674">
    <property type="entry name" value="DNA LIGASE 1/3 FAMILY MEMBER"/>
    <property type="match status" value="1"/>
</dbReference>
<evidence type="ECO:0000256" key="1">
    <source>
        <dbReference type="ARBA" id="ARBA00007572"/>
    </source>
</evidence>
<gene>
    <name evidence="7" type="ORF">AVDCRST_MAG89-5254</name>
</gene>
<dbReference type="AlphaFoldDB" id="A0A6J4N941"/>
<keyword evidence="3 7" id="KW-0436">Ligase</keyword>
<comment type="similarity">
    <text evidence="1">Belongs to the ATP-dependent DNA ligase family.</text>
</comment>
<dbReference type="Pfam" id="PF01068">
    <property type="entry name" value="DNA_ligase_A_M"/>
    <property type="match status" value="1"/>
</dbReference>
<comment type="catalytic activity">
    <reaction evidence="4">
        <text>ATP + (deoxyribonucleotide)n-3'-hydroxyl + 5'-phospho-(deoxyribonucleotide)m = (deoxyribonucleotide)n+m + AMP + diphosphate.</text>
        <dbReference type="EC" id="6.5.1.1"/>
    </reaction>
</comment>
<dbReference type="InterPro" id="IPR050191">
    <property type="entry name" value="ATP-dep_DNA_ligase"/>
</dbReference>
<dbReference type="Gene3D" id="3.30.470.30">
    <property type="entry name" value="DNA ligase/mRNA capping enzyme"/>
    <property type="match status" value="1"/>
</dbReference>
<dbReference type="InterPro" id="IPR012310">
    <property type="entry name" value="DNA_ligase_ATP-dep_cent"/>
</dbReference>
<proteinExistence type="inferred from homology"/>
<dbReference type="InterPro" id="IPR044119">
    <property type="entry name" value="Adenylation_LigC-like"/>
</dbReference>
<dbReference type="SUPFAM" id="SSF50249">
    <property type="entry name" value="Nucleic acid-binding proteins"/>
    <property type="match status" value="1"/>
</dbReference>
<evidence type="ECO:0000256" key="4">
    <source>
        <dbReference type="ARBA" id="ARBA00034003"/>
    </source>
</evidence>
<dbReference type="Gene3D" id="2.40.50.140">
    <property type="entry name" value="Nucleic acid-binding proteins"/>
    <property type="match status" value="1"/>
</dbReference>
<dbReference type="SUPFAM" id="SSF56091">
    <property type="entry name" value="DNA ligase/mRNA capping enzyme, catalytic domain"/>
    <property type="match status" value="1"/>
</dbReference>
<dbReference type="InterPro" id="IPR012309">
    <property type="entry name" value="DNA_ligase_ATP-dep_C"/>
</dbReference>
<dbReference type="GO" id="GO:0006310">
    <property type="term" value="P:DNA recombination"/>
    <property type="evidence" value="ECO:0007669"/>
    <property type="project" value="InterPro"/>
</dbReference>
<dbReference type="GO" id="GO:0006281">
    <property type="term" value="P:DNA repair"/>
    <property type="evidence" value="ECO:0007669"/>
    <property type="project" value="InterPro"/>
</dbReference>
<dbReference type="PANTHER" id="PTHR45674:SF4">
    <property type="entry name" value="DNA LIGASE 1"/>
    <property type="match status" value="1"/>
</dbReference>
<name>A0A6J4N941_9BACT</name>